<dbReference type="InterPro" id="IPR050382">
    <property type="entry name" value="MFS_Na/Anion_cotransporter"/>
</dbReference>
<feature type="transmembrane region" description="Helical" evidence="5">
    <location>
        <begin position="116"/>
        <end position="138"/>
    </location>
</feature>
<dbReference type="Proteomes" id="UP000006512">
    <property type="component" value="Unassembled WGS sequence"/>
</dbReference>
<keyword evidence="4 5" id="KW-0472">Membrane</keyword>
<evidence type="ECO:0000256" key="1">
    <source>
        <dbReference type="ARBA" id="ARBA00004141"/>
    </source>
</evidence>
<dbReference type="InterPro" id="IPR036259">
    <property type="entry name" value="MFS_trans_sf"/>
</dbReference>
<feature type="transmembrane region" description="Helical" evidence="5">
    <location>
        <begin position="192"/>
        <end position="215"/>
    </location>
</feature>
<feature type="transmembrane region" description="Helical" evidence="5">
    <location>
        <begin position="64"/>
        <end position="83"/>
    </location>
</feature>
<dbReference type="Pfam" id="PF07690">
    <property type="entry name" value="MFS_1"/>
    <property type="match status" value="1"/>
</dbReference>
<feature type="transmembrane region" description="Helical" evidence="5">
    <location>
        <begin position="295"/>
        <end position="313"/>
    </location>
</feature>
<feature type="transmembrane region" description="Helical" evidence="5">
    <location>
        <begin position="325"/>
        <end position="344"/>
    </location>
</feature>
<accession>F4QNM0</accession>
<dbReference type="STRING" id="715226.ABI_23400"/>
<feature type="transmembrane region" description="Helical" evidence="5">
    <location>
        <begin position="350"/>
        <end position="367"/>
    </location>
</feature>
<protein>
    <submittedName>
        <fullName evidence="7">Major Facilitator Superfamily protein</fullName>
    </submittedName>
</protein>
<proteinExistence type="predicted"/>
<evidence type="ECO:0000256" key="5">
    <source>
        <dbReference type="SAM" id="Phobius"/>
    </source>
</evidence>
<feature type="transmembrane region" description="Helical" evidence="5">
    <location>
        <begin position="21"/>
        <end position="39"/>
    </location>
</feature>
<organism evidence="7 8">
    <name type="scientific">Asticcacaulis biprosthecium C19</name>
    <dbReference type="NCBI Taxonomy" id="715226"/>
    <lineage>
        <taxon>Bacteria</taxon>
        <taxon>Pseudomonadati</taxon>
        <taxon>Pseudomonadota</taxon>
        <taxon>Alphaproteobacteria</taxon>
        <taxon>Caulobacterales</taxon>
        <taxon>Caulobacteraceae</taxon>
        <taxon>Asticcacaulis</taxon>
    </lineage>
</organism>
<dbReference type="RefSeq" id="WP_006273110.1">
    <property type="nucleotide sequence ID" value="NZ_GL883078.1"/>
</dbReference>
<dbReference type="PANTHER" id="PTHR11662:SF285">
    <property type="entry name" value="HEXURONATE TRANSPORTER"/>
    <property type="match status" value="1"/>
</dbReference>
<dbReference type="PANTHER" id="PTHR11662">
    <property type="entry name" value="SOLUTE CARRIER FAMILY 17"/>
    <property type="match status" value="1"/>
</dbReference>
<dbReference type="GO" id="GO:0016020">
    <property type="term" value="C:membrane"/>
    <property type="evidence" value="ECO:0007669"/>
    <property type="project" value="UniProtKB-SubCell"/>
</dbReference>
<feature type="transmembrane region" description="Helical" evidence="5">
    <location>
        <begin position="159"/>
        <end position="180"/>
    </location>
</feature>
<evidence type="ECO:0000256" key="3">
    <source>
        <dbReference type="ARBA" id="ARBA00022989"/>
    </source>
</evidence>
<feature type="transmembrane region" description="Helical" evidence="5">
    <location>
        <begin position="418"/>
        <end position="437"/>
    </location>
</feature>
<dbReference type="InterPro" id="IPR020846">
    <property type="entry name" value="MFS_dom"/>
</dbReference>
<keyword evidence="8" id="KW-1185">Reference proteome</keyword>
<evidence type="ECO:0000256" key="4">
    <source>
        <dbReference type="ARBA" id="ARBA00023136"/>
    </source>
</evidence>
<dbReference type="Gene3D" id="1.20.1250.20">
    <property type="entry name" value="MFS general substrate transporter like domains"/>
    <property type="match status" value="2"/>
</dbReference>
<dbReference type="InterPro" id="IPR011701">
    <property type="entry name" value="MFS"/>
</dbReference>
<dbReference type="OrthoDB" id="9794076at2"/>
<dbReference type="CDD" id="cd17319">
    <property type="entry name" value="MFS_ExuT_GudP_like"/>
    <property type="match status" value="1"/>
</dbReference>
<dbReference type="EMBL" id="GL883078">
    <property type="protein sequence ID" value="EGF90928.1"/>
    <property type="molecule type" value="Genomic_DNA"/>
</dbReference>
<dbReference type="eggNOG" id="COG2271">
    <property type="taxonomic scope" value="Bacteria"/>
</dbReference>
<gene>
    <name evidence="7" type="ORF">ABI_23400</name>
</gene>
<feature type="transmembrane region" description="Helical" evidence="5">
    <location>
        <begin position="256"/>
        <end position="275"/>
    </location>
</feature>
<comment type="subcellular location">
    <subcellularLocation>
        <location evidence="1">Membrane</location>
        <topology evidence="1">Multi-pass membrane protein</topology>
    </subcellularLocation>
</comment>
<feature type="transmembrane region" description="Helical" evidence="5">
    <location>
        <begin position="90"/>
        <end position="110"/>
    </location>
</feature>
<evidence type="ECO:0000313" key="7">
    <source>
        <dbReference type="EMBL" id="EGF90928.1"/>
    </source>
</evidence>
<evidence type="ECO:0000259" key="6">
    <source>
        <dbReference type="PROSITE" id="PS50850"/>
    </source>
</evidence>
<dbReference type="PROSITE" id="PS50850">
    <property type="entry name" value="MFS"/>
    <property type="match status" value="1"/>
</dbReference>
<dbReference type="GO" id="GO:0015134">
    <property type="term" value="F:hexuronate transmembrane transporter activity"/>
    <property type="evidence" value="ECO:0007669"/>
    <property type="project" value="TreeGrafter"/>
</dbReference>
<dbReference type="HOGENOM" id="CLU_001265_5_1_5"/>
<keyword evidence="2 5" id="KW-0812">Transmembrane</keyword>
<dbReference type="AlphaFoldDB" id="F4QNM0"/>
<evidence type="ECO:0000313" key="8">
    <source>
        <dbReference type="Proteomes" id="UP000006512"/>
    </source>
</evidence>
<reference evidence="8" key="1">
    <citation type="submission" date="2011-03" db="EMBL/GenBank/DDBJ databases">
        <title>Draft genome sequence of Brevundimonas diminuta.</title>
        <authorList>
            <person name="Brown P.J.B."/>
            <person name="Buechlein A."/>
            <person name="Hemmerich C."/>
            <person name="Brun Y.V."/>
        </authorList>
    </citation>
    <scope>NUCLEOTIDE SEQUENCE [LARGE SCALE GENOMIC DNA]</scope>
    <source>
        <strain evidence="8">C19</strain>
    </source>
</reference>
<name>F4QNM0_9CAUL</name>
<evidence type="ECO:0000256" key="2">
    <source>
        <dbReference type="ARBA" id="ARBA00022692"/>
    </source>
</evidence>
<feature type="domain" description="Major facilitator superfamily (MFS) profile" evidence="6">
    <location>
        <begin position="25"/>
        <end position="442"/>
    </location>
</feature>
<sequence length="456" mass="50020">MPNDLDRDQITSAAVQKASNYRWIICILLLVAMVINYTHRQTFALLKDVVGPEQGWTEQTYADIVFWFQCAYAIGYVSFGGIIDRIGARAGYGIAFVIWTVAHTLTGFVGNAFQFMIMRFALGIGESGSFPASLKAIAEWFPQKERALAVGIFNAGSNLGAIVAPFAVPLITLGTVHMTLGDFKLEMQGLGWGWQATFFVTGLGSMAWVLAWWALYRRPREHPKVNAAELAIIESDAADKSTKVPWLKIIGVKETWIFAIAKFLIDPIWWVWLFWLPGMLKKNYGLDLSSFGLPIIIIYLMSDVGSVAGGWMSSQLIKSGVSVNWSRKITLFVFALMVLPVFFLDGVKDLWTAVLIIGVATAAHQAFSANVYTIPTDTVPRAAVASVIGFGGMCGAIGGMLMSKNVGFILETTGSYRTIFWIAGSVYLIAVLVIHVMSPKLERTTKLDGVAETPKA</sequence>
<feature type="transmembrane region" description="Helical" evidence="5">
    <location>
        <begin position="379"/>
        <end position="398"/>
    </location>
</feature>
<dbReference type="SUPFAM" id="SSF103473">
    <property type="entry name" value="MFS general substrate transporter"/>
    <property type="match status" value="1"/>
</dbReference>
<keyword evidence="3 5" id="KW-1133">Transmembrane helix</keyword>